<gene>
    <name evidence="7" type="ORF">GCM10022286_20730</name>
</gene>
<dbReference type="InterPro" id="IPR006094">
    <property type="entry name" value="Oxid_FAD_bind_N"/>
</dbReference>
<dbReference type="PROSITE" id="PS51387">
    <property type="entry name" value="FAD_PCMH"/>
    <property type="match status" value="1"/>
</dbReference>
<dbReference type="InterPro" id="IPR011251">
    <property type="entry name" value="Luciferase-like_dom"/>
</dbReference>
<dbReference type="InterPro" id="IPR036318">
    <property type="entry name" value="FAD-bd_PCMH-like_sf"/>
</dbReference>
<evidence type="ECO:0000256" key="5">
    <source>
        <dbReference type="ARBA" id="ARBA00023002"/>
    </source>
</evidence>
<evidence type="ECO:0000256" key="1">
    <source>
        <dbReference type="ARBA" id="ARBA00001974"/>
    </source>
</evidence>
<dbReference type="SUPFAM" id="SSF51679">
    <property type="entry name" value="Bacterial luciferase-like"/>
    <property type="match status" value="1"/>
</dbReference>
<dbReference type="PANTHER" id="PTHR42973:SF39">
    <property type="entry name" value="FAD-BINDING PCMH-TYPE DOMAIN-CONTAINING PROTEIN"/>
    <property type="match status" value="1"/>
</dbReference>
<dbReference type="SUPFAM" id="SSF56176">
    <property type="entry name" value="FAD-binding/transporter-associated domain-like"/>
    <property type="match status" value="1"/>
</dbReference>
<keyword evidence="4" id="KW-0274">FAD</keyword>
<dbReference type="Gene3D" id="3.20.20.30">
    <property type="entry name" value="Luciferase-like domain"/>
    <property type="match status" value="1"/>
</dbReference>
<dbReference type="Pfam" id="PF00296">
    <property type="entry name" value="Bac_luciferase"/>
    <property type="match status" value="1"/>
</dbReference>
<name>A0ABP7ZKW1_9MICO</name>
<protein>
    <recommendedName>
        <fullName evidence="6">FAD-binding PCMH-type domain-containing protein</fullName>
    </recommendedName>
</protein>
<dbReference type="Gene3D" id="3.30.465.10">
    <property type="match status" value="1"/>
</dbReference>
<dbReference type="CDD" id="cd01097">
    <property type="entry name" value="Tetrahydromethanopterin_reductase"/>
    <property type="match status" value="1"/>
</dbReference>
<accession>A0ABP7ZKW1</accession>
<organism evidence="7 8">
    <name type="scientific">Gryllotalpicola daejeonensis</name>
    <dbReference type="NCBI Taxonomy" id="993087"/>
    <lineage>
        <taxon>Bacteria</taxon>
        <taxon>Bacillati</taxon>
        <taxon>Actinomycetota</taxon>
        <taxon>Actinomycetes</taxon>
        <taxon>Micrococcales</taxon>
        <taxon>Microbacteriaceae</taxon>
        <taxon>Gryllotalpicola</taxon>
    </lineage>
</organism>
<keyword evidence="3" id="KW-0285">Flavoprotein</keyword>
<sequence length="762" mass="81080">MRMLVSMPDYGHPLRFGTFITPTNSPVERPVELAVLSEQLGFELVTFQDHPYQPRFSDTWTLLTWVAGATSRIHVSGNVLNSALRPPAVLARSAATLDLLSGGRFELGLGAGGFWDAIAAMGGPQWTPGQGVDALGEAIEIIRGVWDAADRHPLRVAGERWHVDGAKRGPAPAHDIPIWVGALKPRMLRLIGRVGDGWLPSLPYLRAGDLQRGNATIDEAATRAGRSPAEIVRLLNVGPQSTADELIRFALEDGVSTFIFMGDDPETLRYLAAEVVPQVREGVSAGRAQAGTAPASARLRSAAVRAKRVPGIDYDGLPDSLAARAIEPGDAAYARYTSGYLRGGAPGLVLRPQTTSEVTDAVAFAARHRELPLGIFSAGHGLSGRSLNRGGLVIDVGAFNRVEVLDESAGRVRVGPGARWLDVARALTPHGLAITSGDYGGVGVGGLATAGGVGWFAREHGLTIDHLLSVDVVLASGELVHASADEHPELFWAMRGAGANFGIALSFEFRADRVGQLGFAQLAFDASDTAEFLVRWGAALEASDRRVTGSLILGGRQGTTQYAQAMVAVDSADPDTIIELLQPIASVGPLVDQSLALASYEQVMAAFVSDAPQQAQGEPHSHSGLIEHLTPEFPREIAALLDAGASYFLQLRAVGGAVADVPAEATAYGWRNANFSVAAFGTRSSGLDAWWRRLEPHFEGMYLSFETDTGPDALARAFPPAHLERLRELKRRYDPTGLFRDNFFIDPFGANTAGDIADDSAA</sequence>
<evidence type="ECO:0000259" key="6">
    <source>
        <dbReference type="PROSITE" id="PS51387"/>
    </source>
</evidence>
<comment type="caution">
    <text evidence="7">The sequence shown here is derived from an EMBL/GenBank/DDBJ whole genome shotgun (WGS) entry which is preliminary data.</text>
</comment>
<evidence type="ECO:0000256" key="3">
    <source>
        <dbReference type="ARBA" id="ARBA00022630"/>
    </source>
</evidence>
<dbReference type="PANTHER" id="PTHR42973">
    <property type="entry name" value="BINDING OXIDOREDUCTASE, PUTATIVE (AFU_ORTHOLOGUE AFUA_1G17690)-RELATED"/>
    <property type="match status" value="1"/>
</dbReference>
<dbReference type="InterPro" id="IPR036661">
    <property type="entry name" value="Luciferase-like_sf"/>
</dbReference>
<evidence type="ECO:0000256" key="4">
    <source>
        <dbReference type="ARBA" id="ARBA00022827"/>
    </source>
</evidence>
<comment type="cofactor">
    <cofactor evidence="1">
        <name>FAD</name>
        <dbReference type="ChEBI" id="CHEBI:57692"/>
    </cofactor>
</comment>
<keyword evidence="5" id="KW-0560">Oxidoreductase</keyword>
<dbReference type="Gene3D" id="3.30.43.10">
    <property type="entry name" value="Uridine Diphospho-n-acetylenolpyruvylglucosamine Reductase, domain 2"/>
    <property type="match status" value="1"/>
</dbReference>
<reference evidence="7" key="2">
    <citation type="submission" date="2023-12" db="EMBL/GenBank/DDBJ databases">
        <authorList>
            <person name="Sun Q."/>
            <person name="Inoue M."/>
        </authorList>
    </citation>
    <scope>NUCLEOTIDE SEQUENCE</scope>
    <source>
        <strain evidence="7">JCM 17590</strain>
    </source>
</reference>
<reference evidence="7" key="1">
    <citation type="journal article" date="2014" name="Int. J. Syst. Evol. Microbiol.">
        <title>Complete genome of a new Firmicutes species belonging to the dominant human colonic microbiota ('Ruminococcus bicirculans') reveals two chromosomes and a selective capacity to utilize plant glucans.</title>
        <authorList>
            <consortium name="NISC Comparative Sequencing Program"/>
            <person name="Wegmann U."/>
            <person name="Louis P."/>
            <person name="Goesmann A."/>
            <person name="Henrissat B."/>
            <person name="Duncan S.H."/>
            <person name="Flint H.J."/>
        </authorList>
    </citation>
    <scope>NUCLEOTIDE SEQUENCE</scope>
    <source>
        <strain evidence="7">JCM 17590</strain>
    </source>
</reference>
<dbReference type="InterPro" id="IPR050416">
    <property type="entry name" value="FAD-linked_Oxidoreductase"/>
</dbReference>
<evidence type="ECO:0000313" key="8">
    <source>
        <dbReference type="Proteomes" id="UP001415169"/>
    </source>
</evidence>
<dbReference type="EMBL" id="BAABBV010000001">
    <property type="protein sequence ID" value="GAA4162132.1"/>
    <property type="molecule type" value="Genomic_DNA"/>
</dbReference>
<dbReference type="Proteomes" id="UP001415169">
    <property type="component" value="Unassembled WGS sequence"/>
</dbReference>
<comment type="similarity">
    <text evidence="2">Belongs to the oxygen-dependent FAD-linked oxidoreductase family.</text>
</comment>
<dbReference type="Pfam" id="PF01565">
    <property type="entry name" value="FAD_binding_4"/>
    <property type="match status" value="1"/>
</dbReference>
<keyword evidence="8" id="KW-1185">Reference proteome</keyword>
<evidence type="ECO:0000256" key="2">
    <source>
        <dbReference type="ARBA" id="ARBA00005466"/>
    </source>
</evidence>
<proteinExistence type="inferred from homology"/>
<dbReference type="Gene3D" id="3.40.462.20">
    <property type="match status" value="1"/>
</dbReference>
<dbReference type="InterPro" id="IPR016169">
    <property type="entry name" value="FAD-bd_PCMH_sub2"/>
</dbReference>
<feature type="domain" description="FAD-binding PCMH-type" evidence="6">
    <location>
        <begin position="341"/>
        <end position="514"/>
    </location>
</feature>
<evidence type="ECO:0000313" key="7">
    <source>
        <dbReference type="EMBL" id="GAA4162132.1"/>
    </source>
</evidence>
<dbReference type="InterPro" id="IPR016166">
    <property type="entry name" value="FAD-bd_PCMH"/>
</dbReference>
<dbReference type="InterPro" id="IPR016167">
    <property type="entry name" value="FAD-bd_PCMH_sub1"/>
</dbReference>